<proteinExistence type="predicted"/>
<feature type="region of interest" description="Disordered" evidence="1">
    <location>
        <begin position="36"/>
        <end position="58"/>
    </location>
</feature>
<dbReference type="EMBL" id="QPEX01000043">
    <property type="protein sequence ID" value="RCS42269.1"/>
    <property type="molecule type" value="Genomic_DNA"/>
</dbReference>
<dbReference type="AlphaFoldDB" id="A0A368KM15"/>
<organism evidence="2 3">
    <name type="scientific">Bremerella cremea</name>
    <dbReference type="NCBI Taxonomy" id="1031537"/>
    <lineage>
        <taxon>Bacteria</taxon>
        <taxon>Pseudomonadati</taxon>
        <taxon>Planctomycetota</taxon>
        <taxon>Planctomycetia</taxon>
        <taxon>Pirellulales</taxon>
        <taxon>Pirellulaceae</taxon>
        <taxon>Bremerella</taxon>
    </lineage>
</organism>
<gene>
    <name evidence="2" type="ORF">DTL42_19555</name>
</gene>
<accession>A0A368KM15</accession>
<evidence type="ECO:0000256" key="1">
    <source>
        <dbReference type="SAM" id="MobiDB-lite"/>
    </source>
</evidence>
<reference evidence="2 3" key="1">
    <citation type="submission" date="2018-07" db="EMBL/GenBank/DDBJ databases">
        <title>Comparative genomes isolates from brazilian mangrove.</title>
        <authorList>
            <person name="De Araujo J.E."/>
            <person name="Taketani R.G."/>
            <person name="Silva M.C.P."/>
            <person name="Lourenco M.V."/>
            <person name="Oliveira V.M."/>
            <person name="Andreote F.D."/>
        </authorList>
    </citation>
    <scope>NUCLEOTIDE SEQUENCE [LARGE SCALE GENOMIC DNA]</scope>
    <source>
        <strain evidence="2 3">HEX PRIS-MGV</strain>
    </source>
</reference>
<sequence length="81" mass="9031">MSGKREHAQLGIQSQTGFAALESEPKYLLATVDFREAKRHPNPGKMPGAHREDSMTSATRRKLLGIETVARPGREARFQQV</sequence>
<dbReference type="Proteomes" id="UP000253562">
    <property type="component" value="Unassembled WGS sequence"/>
</dbReference>
<name>A0A368KM15_9BACT</name>
<comment type="caution">
    <text evidence="2">The sequence shown here is derived from an EMBL/GenBank/DDBJ whole genome shotgun (WGS) entry which is preliminary data.</text>
</comment>
<evidence type="ECO:0000313" key="3">
    <source>
        <dbReference type="Proteomes" id="UP000253562"/>
    </source>
</evidence>
<evidence type="ECO:0000313" key="2">
    <source>
        <dbReference type="EMBL" id="RCS42269.1"/>
    </source>
</evidence>
<protein>
    <submittedName>
        <fullName evidence="2">Uncharacterized protein</fullName>
    </submittedName>
</protein>